<organism evidence="2 3">
    <name type="scientific">Uliginosibacterium flavum</name>
    <dbReference type="NCBI Taxonomy" id="1396831"/>
    <lineage>
        <taxon>Bacteria</taxon>
        <taxon>Pseudomonadati</taxon>
        <taxon>Pseudomonadota</taxon>
        <taxon>Betaproteobacteria</taxon>
        <taxon>Rhodocyclales</taxon>
        <taxon>Zoogloeaceae</taxon>
        <taxon>Uliginosibacterium</taxon>
    </lineage>
</organism>
<comment type="caution">
    <text evidence="2">The sequence shown here is derived from an EMBL/GenBank/DDBJ whole genome shotgun (WGS) entry which is preliminary data.</text>
</comment>
<sequence>MNTRILMAAALAGLCMAGQAGAAELITVGGGSLHFERDLGHNEFNYGLGYEKDWDDELSWSAGVYKNSIRRASFYGLVNWYPVTLGGGVRAGFTGGLMSGYHHSPIIGTLMPTLEWRGEHLALQSFIIPSIKPYIDGAVVLQLKYVFSR</sequence>
<evidence type="ECO:0000313" key="3">
    <source>
        <dbReference type="Proteomes" id="UP001549691"/>
    </source>
</evidence>
<name>A0ABV2TF62_9RHOO</name>
<evidence type="ECO:0000313" key="2">
    <source>
        <dbReference type="EMBL" id="MET7012556.1"/>
    </source>
</evidence>
<evidence type="ECO:0000256" key="1">
    <source>
        <dbReference type="SAM" id="SignalP"/>
    </source>
</evidence>
<protein>
    <submittedName>
        <fullName evidence="2">Uncharacterized protein</fullName>
    </submittedName>
</protein>
<accession>A0ABV2TF62</accession>
<dbReference type="Proteomes" id="UP001549691">
    <property type="component" value="Unassembled WGS sequence"/>
</dbReference>
<feature type="chain" id="PRO_5046671590" evidence="1">
    <location>
        <begin position="23"/>
        <end position="149"/>
    </location>
</feature>
<proteinExistence type="predicted"/>
<keyword evidence="3" id="KW-1185">Reference proteome</keyword>
<dbReference type="RefSeq" id="WP_354599021.1">
    <property type="nucleotide sequence ID" value="NZ_JBEWZI010000001.1"/>
</dbReference>
<dbReference type="Gene3D" id="2.40.160.20">
    <property type="match status" value="1"/>
</dbReference>
<gene>
    <name evidence="2" type="ORF">ABXR19_00015</name>
</gene>
<keyword evidence="1" id="KW-0732">Signal</keyword>
<dbReference type="EMBL" id="JBEWZI010000001">
    <property type="protein sequence ID" value="MET7012556.1"/>
    <property type="molecule type" value="Genomic_DNA"/>
</dbReference>
<reference evidence="2 3" key="1">
    <citation type="submission" date="2024-07" db="EMBL/GenBank/DDBJ databases">
        <title>Uliginosibacterium flavum JJ3220;KACC:17644.</title>
        <authorList>
            <person name="Kim M.K."/>
        </authorList>
    </citation>
    <scope>NUCLEOTIDE SEQUENCE [LARGE SCALE GENOMIC DNA]</scope>
    <source>
        <strain evidence="2 3">KACC:17644</strain>
    </source>
</reference>
<feature type="signal peptide" evidence="1">
    <location>
        <begin position="1"/>
        <end position="22"/>
    </location>
</feature>